<evidence type="ECO:0000313" key="2">
    <source>
        <dbReference type="EMBL" id="TBN57369.1"/>
    </source>
</evidence>
<feature type="chain" id="PRO_5020476299" description="Lipoprotein" evidence="1">
    <location>
        <begin position="26"/>
        <end position="134"/>
    </location>
</feature>
<evidence type="ECO:0008006" key="4">
    <source>
        <dbReference type="Google" id="ProtNLM"/>
    </source>
</evidence>
<proteinExistence type="predicted"/>
<dbReference type="RefSeq" id="WP_130981480.1">
    <property type="nucleotide sequence ID" value="NZ_SISG01000001.1"/>
</dbReference>
<protein>
    <recommendedName>
        <fullName evidence="4">Lipoprotein</fullName>
    </recommendedName>
</protein>
<gene>
    <name evidence="2" type="ORF">EYE40_08140</name>
</gene>
<name>A0A4V2JEY5_9MICO</name>
<sequence>MNRLVSLGGVLLAAAMLAGCSSPSAITSSSGRIIAVAPEPSDAAEDALAQGAVGWSEGGCLTLEGGSPNLIVFPHGTTLDGDTVVLPDGTEIQAGDDVSLGGGFHGAISAADQLPDVPRACITPEVFWASGEVQ</sequence>
<keyword evidence="3" id="KW-1185">Reference proteome</keyword>
<dbReference type="Proteomes" id="UP000294194">
    <property type="component" value="Unassembled WGS sequence"/>
</dbReference>
<dbReference type="PROSITE" id="PS51257">
    <property type="entry name" value="PROKAR_LIPOPROTEIN"/>
    <property type="match status" value="1"/>
</dbReference>
<evidence type="ECO:0000256" key="1">
    <source>
        <dbReference type="SAM" id="SignalP"/>
    </source>
</evidence>
<evidence type="ECO:0000313" key="3">
    <source>
        <dbReference type="Proteomes" id="UP000294194"/>
    </source>
</evidence>
<accession>A0A4V2JEY5</accession>
<keyword evidence="1" id="KW-0732">Signal</keyword>
<reference evidence="3" key="1">
    <citation type="submission" date="2019-02" db="EMBL/GenBank/DDBJ databases">
        <title>Glaciihabitans arcticus sp. nov., a psychrotolerant bacterium isolated from polar soil.</title>
        <authorList>
            <person name="Dahal R.H."/>
        </authorList>
    </citation>
    <scope>NUCLEOTIDE SEQUENCE [LARGE SCALE GENOMIC DNA]</scope>
    <source>
        <strain evidence="3">RP-3-7</strain>
    </source>
</reference>
<dbReference type="EMBL" id="SISG01000001">
    <property type="protein sequence ID" value="TBN57369.1"/>
    <property type="molecule type" value="Genomic_DNA"/>
</dbReference>
<feature type="signal peptide" evidence="1">
    <location>
        <begin position="1"/>
        <end position="25"/>
    </location>
</feature>
<dbReference type="AlphaFoldDB" id="A0A4V2JEY5"/>
<organism evidence="2 3">
    <name type="scientific">Glaciihabitans arcticus</name>
    <dbReference type="NCBI Taxonomy" id="2668039"/>
    <lineage>
        <taxon>Bacteria</taxon>
        <taxon>Bacillati</taxon>
        <taxon>Actinomycetota</taxon>
        <taxon>Actinomycetes</taxon>
        <taxon>Micrococcales</taxon>
        <taxon>Microbacteriaceae</taxon>
        <taxon>Glaciihabitans</taxon>
    </lineage>
</organism>
<comment type="caution">
    <text evidence="2">The sequence shown here is derived from an EMBL/GenBank/DDBJ whole genome shotgun (WGS) entry which is preliminary data.</text>
</comment>